<dbReference type="AlphaFoldDB" id="A0AAN9Y359"/>
<name>A0AAN9Y359_9HEMI</name>
<keyword evidence="1" id="KW-1133">Transmembrane helix</keyword>
<evidence type="ECO:0000313" key="3">
    <source>
        <dbReference type="Proteomes" id="UP001367676"/>
    </source>
</evidence>
<reference evidence="2 3" key="1">
    <citation type="submission" date="2024-03" db="EMBL/GenBank/DDBJ databases">
        <title>Adaptation during the transition from Ophiocordyceps entomopathogen to insect associate is accompanied by gene loss and intensified selection.</title>
        <authorList>
            <person name="Ward C.M."/>
            <person name="Onetto C.A."/>
            <person name="Borneman A.R."/>
        </authorList>
    </citation>
    <scope>NUCLEOTIDE SEQUENCE [LARGE SCALE GENOMIC DNA]</scope>
    <source>
        <strain evidence="2">AWRI1</strain>
        <tissue evidence="2">Single Adult Female</tissue>
    </source>
</reference>
<keyword evidence="1" id="KW-0812">Transmembrane</keyword>
<feature type="transmembrane region" description="Helical" evidence="1">
    <location>
        <begin position="67"/>
        <end position="87"/>
    </location>
</feature>
<sequence>MFEKQHVAILSGLSGIASLIAGIGLAVAWSYWSDTLDACPESSCSCIFYAHLRGLTFSGGSPIWCRILTYFTLAASIFSFVVAVYYFTKLRSEPKDYTDRSSSPSTNARLNNRARGRFSSQFKLLCGVFTVLAFIHACALSEGYLSTCREYKPVVSRHLKASGDLSDLVMERLSCGTMYDFLDYLHPDSNYHVPHIPQYQHYRRTFHINTGFILLASILLLWANVIIWGLMTILMVFRT</sequence>
<dbReference type="EMBL" id="JBBCAQ010000033">
    <property type="protein sequence ID" value="KAK7582698.1"/>
    <property type="molecule type" value="Genomic_DNA"/>
</dbReference>
<accession>A0AAN9Y359</accession>
<keyword evidence="1" id="KW-0472">Membrane</keyword>
<feature type="transmembrane region" description="Helical" evidence="1">
    <location>
        <begin position="7"/>
        <end position="32"/>
    </location>
</feature>
<comment type="caution">
    <text evidence="2">The sequence shown here is derived from an EMBL/GenBank/DDBJ whole genome shotgun (WGS) entry which is preliminary data.</text>
</comment>
<protein>
    <submittedName>
        <fullName evidence="2">Uncharacterized protein</fullName>
    </submittedName>
</protein>
<keyword evidence="3" id="KW-1185">Reference proteome</keyword>
<gene>
    <name evidence="2" type="ORF">V9T40_014143</name>
</gene>
<feature type="transmembrane region" description="Helical" evidence="1">
    <location>
        <begin position="212"/>
        <end position="237"/>
    </location>
</feature>
<evidence type="ECO:0000313" key="2">
    <source>
        <dbReference type="EMBL" id="KAK7582698.1"/>
    </source>
</evidence>
<organism evidence="2 3">
    <name type="scientific">Parthenolecanium corni</name>
    <dbReference type="NCBI Taxonomy" id="536013"/>
    <lineage>
        <taxon>Eukaryota</taxon>
        <taxon>Metazoa</taxon>
        <taxon>Ecdysozoa</taxon>
        <taxon>Arthropoda</taxon>
        <taxon>Hexapoda</taxon>
        <taxon>Insecta</taxon>
        <taxon>Pterygota</taxon>
        <taxon>Neoptera</taxon>
        <taxon>Paraneoptera</taxon>
        <taxon>Hemiptera</taxon>
        <taxon>Sternorrhyncha</taxon>
        <taxon>Coccoidea</taxon>
        <taxon>Coccidae</taxon>
        <taxon>Parthenolecanium</taxon>
    </lineage>
</organism>
<dbReference type="Proteomes" id="UP001367676">
    <property type="component" value="Unassembled WGS sequence"/>
</dbReference>
<proteinExistence type="predicted"/>
<evidence type="ECO:0000256" key="1">
    <source>
        <dbReference type="SAM" id="Phobius"/>
    </source>
</evidence>